<organism evidence="1">
    <name type="scientific">Hexamita inflata</name>
    <dbReference type="NCBI Taxonomy" id="28002"/>
    <lineage>
        <taxon>Eukaryota</taxon>
        <taxon>Metamonada</taxon>
        <taxon>Diplomonadida</taxon>
        <taxon>Hexamitidae</taxon>
        <taxon>Hexamitinae</taxon>
        <taxon>Hexamita</taxon>
    </lineage>
</organism>
<dbReference type="Proteomes" id="UP001642409">
    <property type="component" value="Unassembled WGS sequence"/>
</dbReference>
<reference evidence="1" key="1">
    <citation type="submission" date="2023-06" db="EMBL/GenBank/DDBJ databases">
        <authorList>
            <person name="Kurt Z."/>
        </authorList>
    </citation>
    <scope>NUCLEOTIDE SEQUENCE</scope>
</reference>
<reference evidence="2 3" key="2">
    <citation type="submission" date="2024-07" db="EMBL/GenBank/DDBJ databases">
        <authorList>
            <person name="Akdeniz Z."/>
        </authorList>
    </citation>
    <scope>NUCLEOTIDE SEQUENCE [LARGE SCALE GENOMIC DNA]</scope>
</reference>
<dbReference type="EMBL" id="CAXDID020000183">
    <property type="protein sequence ID" value="CAL6050027.1"/>
    <property type="molecule type" value="Genomic_DNA"/>
</dbReference>
<keyword evidence="3" id="KW-1185">Reference proteome</keyword>
<evidence type="ECO:0000313" key="1">
    <source>
        <dbReference type="EMBL" id="CAI9946999.1"/>
    </source>
</evidence>
<proteinExistence type="predicted"/>
<evidence type="ECO:0000313" key="3">
    <source>
        <dbReference type="Proteomes" id="UP001642409"/>
    </source>
</evidence>
<dbReference type="EMBL" id="CATOUU010000772">
    <property type="protein sequence ID" value="CAI9946999.1"/>
    <property type="molecule type" value="Genomic_DNA"/>
</dbReference>
<evidence type="ECO:0000313" key="2">
    <source>
        <dbReference type="EMBL" id="CAL6050027.1"/>
    </source>
</evidence>
<accession>A0AA86Q6V1</accession>
<dbReference type="AlphaFoldDB" id="A0AA86Q6V1"/>
<comment type="caution">
    <text evidence="1">The sequence shown here is derived from an EMBL/GenBank/DDBJ whole genome shotgun (WGS) entry which is preliminary data.</text>
</comment>
<protein>
    <submittedName>
        <fullName evidence="2">Hypothetical_protein</fullName>
    </submittedName>
</protein>
<name>A0AA86Q6V1_9EUKA</name>
<sequence>MITEPISTPPHDTVIYRVNIQSMHYQVDTCHALKVYPGVKRYKIQLVDEQTRNLVILHYLYQVIFHRSLEAHILSIILIQTCLERVIKLRQNIIMNDDIIEYTWSLIKI</sequence>
<gene>
    <name evidence="1" type="ORF">HINF_LOCUS34644</name>
    <name evidence="2" type="ORF">HINF_LOCUS43689</name>
</gene>